<keyword evidence="4" id="KW-1185">Reference proteome</keyword>
<sequence>MSRLVRSLSLLFAFAVLLAAPSQAISEDRPAASEGKAAGSPLPAQPVGVKPRDEKPAVDSAALFEQGGALTPRGQLVFEPSFQYSHSSTNLVSVVGYTIIPSITVGLINIKNVESNTLVGSLGLRYGLTSRLEGEVKVPYVYRTESTSTDSAGTGGQNVTSVFSADGNDLGDVEFGLRYQLNRVGPSYWLLGLRVKSNTGKDPFQMPVDPVTGFYTELPTGSGFWGIQPGLTLIVPSDPAVFFGSVSYMFNIPRNISGVGDVDPGDIIDANFGLGFALNDKTSISLGYDHSIVGRVKRDESYLPGTMVTQLGTLLIGFSFRASESMSYVFSLGAGLTQAAPDVQLTIKVPFTL</sequence>
<dbReference type="AlphaFoldDB" id="A0A6S6M4U8"/>
<evidence type="ECO:0000313" key="3">
    <source>
        <dbReference type="EMBL" id="BCG46946.1"/>
    </source>
</evidence>
<feature type="signal peptide" evidence="2">
    <location>
        <begin position="1"/>
        <end position="24"/>
    </location>
</feature>
<protein>
    <submittedName>
        <fullName evidence="3">TolA-like membrane protein</fullName>
    </submittedName>
</protein>
<keyword evidence="2" id="KW-0732">Signal</keyword>
<dbReference type="KEGG" id="gbn:GEOBRER4_16960"/>
<dbReference type="Proteomes" id="UP000515472">
    <property type="component" value="Chromosome"/>
</dbReference>
<evidence type="ECO:0000256" key="2">
    <source>
        <dbReference type="SAM" id="SignalP"/>
    </source>
</evidence>
<name>A0A6S6M4U8_9BACT</name>
<evidence type="ECO:0000313" key="4">
    <source>
        <dbReference type="Proteomes" id="UP000515472"/>
    </source>
</evidence>
<feature type="region of interest" description="Disordered" evidence="1">
    <location>
        <begin position="29"/>
        <end position="53"/>
    </location>
</feature>
<feature type="chain" id="PRO_5028200020" evidence="2">
    <location>
        <begin position="25"/>
        <end position="353"/>
    </location>
</feature>
<dbReference type="RefSeq" id="WP_197971401.1">
    <property type="nucleotide sequence ID" value="NZ_AP023213.1"/>
</dbReference>
<reference evidence="3 4" key="1">
    <citation type="submission" date="2020-06" db="EMBL/GenBank/DDBJ databases">
        <title>Interaction of electrochemicaly active bacteria, Geobacter bremensis R4 on different carbon anode.</title>
        <authorList>
            <person name="Meng L."/>
            <person name="Yoshida N."/>
        </authorList>
    </citation>
    <scope>NUCLEOTIDE SEQUENCE [LARGE SCALE GENOMIC DNA]</scope>
    <source>
        <strain evidence="3 4">R4</strain>
    </source>
</reference>
<proteinExistence type="predicted"/>
<evidence type="ECO:0000256" key="1">
    <source>
        <dbReference type="SAM" id="MobiDB-lite"/>
    </source>
</evidence>
<dbReference type="EMBL" id="AP023213">
    <property type="protein sequence ID" value="BCG46946.1"/>
    <property type="molecule type" value="Genomic_DNA"/>
</dbReference>
<accession>A0A6S6M4U8</accession>
<gene>
    <name evidence="3" type="ORF">GEOBRER4_n1765</name>
</gene>
<organism evidence="3 4">
    <name type="scientific">Citrifermentans bremense</name>
    <dbReference type="NCBI Taxonomy" id="60035"/>
    <lineage>
        <taxon>Bacteria</taxon>
        <taxon>Pseudomonadati</taxon>
        <taxon>Thermodesulfobacteriota</taxon>
        <taxon>Desulfuromonadia</taxon>
        <taxon>Geobacterales</taxon>
        <taxon>Geobacteraceae</taxon>
        <taxon>Citrifermentans</taxon>
    </lineage>
</organism>